<dbReference type="AlphaFoldDB" id="A0AAD2CT03"/>
<accession>A0AAD2CT03</accession>
<dbReference type="Proteomes" id="UP001295423">
    <property type="component" value="Unassembled WGS sequence"/>
</dbReference>
<proteinExistence type="predicted"/>
<gene>
    <name evidence="1" type="ORF">CYCCA115_LOCUS9078</name>
</gene>
<evidence type="ECO:0000313" key="2">
    <source>
        <dbReference type="Proteomes" id="UP001295423"/>
    </source>
</evidence>
<keyword evidence="2" id="KW-1185">Reference proteome</keyword>
<evidence type="ECO:0000313" key="1">
    <source>
        <dbReference type="EMBL" id="CAJ1944843.1"/>
    </source>
</evidence>
<sequence length="135" mass="15373">MGSTYNVTIEWENGEITPKPLSIIGADDPVACARYARENNLLGLPGWKPFRSIAKKKKKLFCLINQAKLRSFSTAPRYMYGFKIPKDYKDALRLDKLHGNTKWQDATKGEMDQLAEYKVFIDLGRGTDQPTINTE</sequence>
<name>A0AAD2CT03_9STRA</name>
<protein>
    <submittedName>
        <fullName evidence="1">Uncharacterized protein</fullName>
    </submittedName>
</protein>
<organism evidence="1 2">
    <name type="scientific">Cylindrotheca closterium</name>
    <dbReference type="NCBI Taxonomy" id="2856"/>
    <lineage>
        <taxon>Eukaryota</taxon>
        <taxon>Sar</taxon>
        <taxon>Stramenopiles</taxon>
        <taxon>Ochrophyta</taxon>
        <taxon>Bacillariophyta</taxon>
        <taxon>Bacillariophyceae</taxon>
        <taxon>Bacillariophycidae</taxon>
        <taxon>Bacillariales</taxon>
        <taxon>Bacillariaceae</taxon>
        <taxon>Cylindrotheca</taxon>
    </lineage>
</organism>
<reference evidence="1" key="1">
    <citation type="submission" date="2023-08" db="EMBL/GenBank/DDBJ databases">
        <authorList>
            <person name="Audoor S."/>
            <person name="Bilcke G."/>
        </authorList>
    </citation>
    <scope>NUCLEOTIDE SEQUENCE</scope>
</reference>
<dbReference type="EMBL" id="CAKOGP040001258">
    <property type="protein sequence ID" value="CAJ1944843.1"/>
    <property type="molecule type" value="Genomic_DNA"/>
</dbReference>
<comment type="caution">
    <text evidence="1">The sequence shown here is derived from an EMBL/GenBank/DDBJ whole genome shotgun (WGS) entry which is preliminary data.</text>
</comment>